<dbReference type="InParanoid" id="A0A2P5HJN9"/>
<evidence type="ECO:0000313" key="1">
    <source>
        <dbReference type="EMBL" id="POS70466.1"/>
    </source>
</evidence>
<keyword evidence="2" id="KW-1185">Reference proteome</keyword>
<gene>
    <name evidence="1" type="ORF">DHEL01_v211138</name>
</gene>
<dbReference type="EMBL" id="MAVT02001624">
    <property type="protein sequence ID" value="POS70466.1"/>
    <property type="molecule type" value="Genomic_DNA"/>
</dbReference>
<protein>
    <submittedName>
        <fullName evidence="1">Uncharacterized protein</fullName>
    </submittedName>
</protein>
<sequence length="74" mass="8222">MTTNMFQFRRRSKVGILEAGSSTRADEHPLESGGSRLFTTAKANVKLLQGGMQVKLLGSKRTEILLRLQLYIGL</sequence>
<comment type="caution">
    <text evidence="1">The sequence shown here is derived from an EMBL/GenBank/DDBJ whole genome shotgun (WGS) entry which is preliminary data.</text>
</comment>
<dbReference type="AlphaFoldDB" id="A0A2P5HJN9"/>
<reference evidence="1" key="1">
    <citation type="submission" date="2017-09" db="EMBL/GenBank/DDBJ databases">
        <title>Polyketide synthases of a Diaporthe helianthi virulent isolate.</title>
        <authorList>
            <person name="Baroncelli R."/>
        </authorList>
    </citation>
    <scope>NUCLEOTIDE SEQUENCE [LARGE SCALE GENOMIC DNA]</scope>
    <source>
        <strain evidence="1">7/96</strain>
    </source>
</reference>
<proteinExistence type="predicted"/>
<dbReference type="Proteomes" id="UP000094444">
    <property type="component" value="Unassembled WGS sequence"/>
</dbReference>
<accession>A0A2P5HJN9</accession>
<organism evidence="1 2">
    <name type="scientific">Diaporthe helianthi</name>
    <dbReference type="NCBI Taxonomy" id="158607"/>
    <lineage>
        <taxon>Eukaryota</taxon>
        <taxon>Fungi</taxon>
        <taxon>Dikarya</taxon>
        <taxon>Ascomycota</taxon>
        <taxon>Pezizomycotina</taxon>
        <taxon>Sordariomycetes</taxon>
        <taxon>Sordariomycetidae</taxon>
        <taxon>Diaporthales</taxon>
        <taxon>Diaporthaceae</taxon>
        <taxon>Diaporthe</taxon>
    </lineage>
</organism>
<name>A0A2P5HJN9_DIAHE</name>
<dbReference type="OrthoDB" id="428260at2759"/>
<evidence type="ECO:0000313" key="2">
    <source>
        <dbReference type="Proteomes" id="UP000094444"/>
    </source>
</evidence>